<reference evidence="1" key="1">
    <citation type="submission" date="2019-08" db="EMBL/GenBank/DDBJ databases">
        <authorList>
            <person name="Kucharzyk K."/>
            <person name="Murdoch R.W."/>
            <person name="Higgins S."/>
            <person name="Loffler F."/>
        </authorList>
    </citation>
    <scope>NUCLEOTIDE SEQUENCE</scope>
</reference>
<comment type="caution">
    <text evidence="1">The sequence shown here is derived from an EMBL/GenBank/DDBJ whole genome shotgun (WGS) entry which is preliminary data.</text>
</comment>
<evidence type="ECO:0000313" key="1">
    <source>
        <dbReference type="EMBL" id="MPN49260.1"/>
    </source>
</evidence>
<accession>A0A645IDQ7</accession>
<proteinExistence type="predicted"/>
<dbReference type="EMBL" id="VSSQ01112317">
    <property type="protein sequence ID" value="MPN49260.1"/>
    <property type="molecule type" value="Genomic_DNA"/>
</dbReference>
<name>A0A645IDQ7_9ZZZZ</name>
<gene>
    <name evidence="1" type="ORF">SDC9_196875</name>
</gene>
<dbReference type="AlphaFoldDB" id="A0A645IDQ7"/>
<sequence>MLAIGLGNARSIEEFNRNMNAIRNVPGASALYTMKPGGGIDRTLFIKTVRPPAQSGDSPEARLSQSFNMNKIYQLNED</sequence>
<protein>
    <submittedName>
        <fullName evidence="1">Uncharacterized protein</fullName>
    </submittedName>
</protein>
<organism evidence="1">
    <name type="scientific">bioreactor metagenome</name>
    <dbReference type="NCBI Taxonomy" id="1076179"/>
    <lineage>
        <taxon>unclassified sequences</taxon>
        <taxon>metagenomes</taxon>
        <taxon>ecological metagenomes</taxon>
    </lineage>
</organism>